<keyword evidence="4" id="KW-1185">Reference proteome</keyword>
<accession>A0A0D9XTJ2</accession>
<feature type="compositionally biased region" description="Basic residues" evidence="1">
    <location>
        <begin position="125"/>
        <end position="134"/>
    </location>
</feature>
<evidence type="ECO:0000313" key="3">
    <source>
        <dbReference type="EnsemblPlants" id="LPERR11G14540.1"/>
    </source>
</evidence>
<reference evidence="4" key="2">
    <citation type="submission" date="2013-12" db="EMBL/GenBank/DDBJ databases">
        <authorList>
            <person name="Yu Y."/>
            <person name="Lee S."/>
            <person name="de Baynast K."/>
            <person name="Wissotski M."/>
            <person name="Liu L."/>
            <person name="Talag J."/>
            <person name="Goicoechea J."/>
            <person name="Angelova A."/>
            <person name="Jetty R."/>
            <person name="Kudrna D."/>
            <person name="Golser W."/>
            <person name="Rivera L."/>
            <person name="Zhang J."/>
            <person name="Wing R."/>
        </authorList>
    </citation>
    <scope>NUCLEOTIDE SEQUENCE</scope>
</reference>
<keyword evidence="2" id="KW-0812">Transmembrane</keyword>
<sequence length="241" mass="25855">MDQAMKSRRNELVIYVMPLLTNGAAAMGFDQMGIKSDGLGRSWKILNVRPTESNTDLKADQTSESHSAAPHGSPPSWARRVAGSPPSWALLRLFIPSACHCGGPDLRWLAPEASARRGRGLLPHPPRRHRRGQQHRSEGDSTFVVLLGLQISSLATPPPLALAVDAMKQAGLIRAGPGSSHVHRPMADTFLRTPGKSEGIKGQQGRRNGGIGAGVTGRPPEPPCIDHPGAQHTASFYPRHP</sequence>
<name>A0A0D9XTJ2_9ORYZ</name>
<feature type="transmembrane region" description="Helical" evidence="2">
    <location>
        <begin position="12"/>
        <end position="29"/>
    </location>
</feature>
<feature type="region of interest" description="Disordered" evidence="1">
    <location>
        <begin position="52"/>
        <end position="80"/>
    </location>
</feature>
<dbReference type="AlphaFoldDB" id="A0A0D9XTJ2"/>
<dbReference type="Proteomes" id="UP000032180">
    <property type="component" value="Chromosome 11"/>
</dbReference>
<dbReference type="Gramene" id="LPERR11G14540.1">
    <property type="protein sequence ID" value="LPERR11G14540.1"/>
    <property type="gene ID" value="LPERR11G14540"/>
</dbReference>
<keyword evidence="2" id="KW-0472">Membrane</keyword>
<evidence type="ECO:0000256" key="1">
    <source>
        <dbReference type="SAM" id="MobiDB-lite"/>
    </source>
</evidence>
<keyword evidence="2" id="KW-1133">Transmembrane helix</keyword>
<feature type="region of interest" description="Disordered" evidence="1">
    <location>
        <begin position="192"/>
        <end position="241"/>
    </location>
</feature>
<dbReference type="EnsemblPlants" id="LPERR11G14540.1">
    <property type="protein sequence ID" value="LPERR11G14540.1"/>
    <property type="gene ID" value="LPERR11G14540"/>
</dbReference>
<feature type="compositionally biased region" description="Low complexity" evidence="1">
    <location>
        <begin position="64"/>
        <end position="78"/>
    </location>
</feature>
<feature type="region of interest" description="Disordered" evidence="1">
    <location>
        <begin position="117"/>
        <end position="138"/>
    </location>
</feature>
<proteinExistence type="predicted"/>
<dbReference type="HOGENOM" id="CLU_1153151_0_0_1"/>
<evidence type="ECO:0000256" key="2">
    <source>
        <dbReference type="SAM" id="Phobius"/>
    </source>
</evidence>
<protein>
    <submittedName>
        <fullName evidence="3">Uncharacterized protein</fullName>
    </submittedName>
</protein>
<evidence type="ECO:0000313" key="4">
    <source>
        <dbReference type="Proteomes" id="UP000032180"/>
    </source>
</evidence>
<reference evidence="3 4" key="1">
    <citation type="submission" date="2012-08" db="EMBL/GenBank/DDBJ databases">
        <title>Oryza genome evolution.</title>
        <authorList>
            <person name="Wing R.A."/>
        </authorList>
    </citation>
    <scope>NUCLEOTIDE SEQUENCE</scope>
</reference>
<reference evidence="3" key="3">
    <citation type="submission" date="2015-04" db="UniProtKB">
        <authorList>
            <consortium name="EnsemblPlants"/>
        </authorList>
    </citation>
    <scope>IDENTIFICATION</scope>
</reference>
<organism evidence="3 4">
    <name type="scientific">Leersia perrieri</name>
    <dbReference type="NCBI Taxonomy" id="77586"/>
    <lineage>
        <taxon>Eukaryota</taxon>
        <taxon>Viridiplantae</taxon>
        <taxon>Streptophyta</taxon>
        <taxon>Embryophyta</taxon>
        <taxon>Tracheophyta</taxon>
        <taxon>Spermatophyta</taxon>
        <taxon>Magnoliopsida</taxon>
        <taxon>Liliopsida</taxon>
        <taxon>Poales</taxon>
        <taxon>Poaceae</taxon>
        <taxon>BOP clade</taxon>
        <taxon>Oryzoideae</taxon>
        <taxon>Oryzeae</taxon>
        <taxon>Oryzinae</taxon>
        <taxon>Leersia</taxon>
    </lineage>
</organism>